<feature type="compositionally biased region" description="Polar residues" evidence="3">
    <location>
        <begin position="23"/>
        <end position="37"/>
    </location>
</feature>
<dbReference type="EMBL" id="RYZW01000053">
    <property type="protein sequence ID" value="TDZ54794.1"/>
    <property type="molecule type" value="Genomic_DNA"/>
</dbReference>
<dbReference type="GO" id="GO:0032259">
    <property type="term" value="P:methylation"/>
    <property type="evidence" value="ECO:0007669"/>
    <property type="project" value="UniProtKB-KW"/>
</dbReference>
<dbReference type="InterPro" id="IPR029063">
    <property type="entry name" value="SAM-dependent_MTases_sf"/>
</dbReference>
<evidence type="ECO:0000256" key="2">
    <source>
        <dbReference type="ARBA" id="ARBA00022679"/>
    </source>
</evidence>
<keyword evidence="1" id="KW-0489">Methyltransferase</keyword>
<protein>
    <submittedName>
        <fullName evidence="4">Uncharacterized protein</fullName>
    </submittedName>
</protein>
<dbReference type="Gene3D" id="3.40.50.150">
    <property type="entry name" value="Vaccinia Virus protein VP39"/>
    <property type="match status" value="1"/>
</dbReference>
<reference evidence="4 5" key="1">
    <citation type="submission" date="2018-12" db="EMBL/GenBank/DDBJ databases">
        <title>Genome sequence and assembly of Colletotrichum trifolii.</title>
        <authorList>
            <person name="Gan P."/>
            <person name="Shirasu K."/>
        </authorList>
    </citation>
    <scope>NUCLEOTIDE SEQUENCE [LARGE SCALE GENOMIC DNA]</scope>
    <source>
        <strain evidence="4 5">543-2</strain>
    </source>
</reference>
<feature type="region of interest" description="Disordered" evidence="3">
    <location>
        <begin position="130"/>
        <end position="196"/>
    </location>
</feature>
<accession>A0A4R8RGL6</accession>
<keyword evidence="2" id="KW-0808">Transferase</keyword>
<dbReference type="AlphaFoldDB" id="A0A4R8RGL6"/>
<gene>
    <name evidence="4" type="ORF">CTRI78_v006014</name>
</gene>
<dbReference type="Pfam" id="PF00145">
    <property type="entry name" value="DNA_methylase"/>
    <property type="match status" value="1"/>
</dbReference>
<evidence type="ECO:0000313" key="4">
    <source>
        <dbReference type="EMBL" id="TDZ54794.1"/>
    </source>
</evidence>
<proteinExistence type="predicted"/>
<evidence type="ECO:0000256" key="3">
    <source>
        <dbReference type="SAM" id="MobiDB-lite"/>
    </source>
</evidence>
<organism evidence="4 5">
    <name type="scientific">Colletotrichum trifolii</name>
    <dbReference type="NCBI Taxonomy" id="5466"/>
    <lineage>
        <taxon>Eukaryota</taxon>
        <taxon>Fungi</taxon>
        <taxon>Dikarya</taxon>
        <taxon>Ascomycota</taxon>
        <taxon>Pezizomycotina</taxon>
        <taxon>Sordariomycetes</taxon>
        <taxon>Hypocreomycetidae</taxon>
        <taxon>Glomerellales</taxon>
        <taxon>Glomerellaceae</taxon>
        <taxon>Colletotrichum</taxon>
        <taxon>Colletotrichum orbiculare species complex</taxon>
    </lineage>
</organism>
<evidence type="ECO:0000256" key="1">
    <source>
        <dbReference type="ARBA" id="ARBA00022603"/>
    </source>
</evidence>
<dbReference type="Proteomes" id="UP000295703">
    <property type="component" value="Unassembled WGS sequence"/>
</dbReference>
<sequence>MADNSNSGAQGAADSGWVHDNSTRAADQQQVGGSTAVPTPMSRDREHDDVPGVPQRDQGHNPKASGEPRQTFQGFRTPQEHILSIIQGLSVQGGHHNHSSASHARQMSCLAADVPSEAQHDCLNQERSTNVAHAQDETPRASPQLHNEQVVSEPVLPLRFPSQPTYPVDEGGRRGAVSQASQPFPPGFGQGPAGEQQTWTAALPEHSEPQNQHDLSSELGPLDEQALFRELEAYLGDVADHQLEQPPGPLHGGGGAEGNAGQVADLMDYDGLLEGWHEVPMGHGDAVVQPTVSDAQDAGDGGQATEIGHWGSLDAAGSYGEDMGTYLQDQEEIDRALSEILKEFPSEADTPDQDTLRRAMDLEAMVESLPPTSNMMDYFDSVEALLADMWSLVMAERESAPYPEIPPPLPLPLPHEVMDQRSVRSPRDAFEVIAKRCQELGFTEISEAGGCTFTIGTMCSGTDAPIIALKELQDSLGGSVHKTGIEFDHRFSVEIEPCKQAFIHRNARPSGHIYRNVTDLCKPVDNKAMTAFGAMERVPEAVDLIIAGSSCVDFSALNTQKKLRQEASSMNGIAASMTSMYETQMAGSADDDDESSTPRVDMSDDADFDGFMAHMMDNLHNEGESSQTFLSIVEYIRRTRPRVLILENVVGAPWDEFRHFWLAKAGFAAAYRGVDSKNFLVPQTRQRRYLVAVDARRYGRAAAAAVADRWERLMDAGNWFSGPPRLEHFLVRQSDARNLQARFVAERAIDARGRRREPEAVVCQMDHVAVRRKEGLGDGQPYTRLNRRGNGGGGGGRVQPDESSWKGYVGSRAERVKDLLDIFFLRAQKRDGFDFRYKTVVLDLGQNVDRQGRKKGLLPCVLPNAEIFISDQGRPLLADEHLLFQGIPTDRIRTSVERERQLRQMAGDAMTATVAGAAIVCALIATTQVTGRVFASEDE</sequence>
<name>A0A4R8RGL6_COLTR</name>
<keyword evidence="5" id="KW-1185">Reference proteome</keyword>
<comment type="caution">
    <text evidence="4">The sequence shown here is derived from an EMBL/GenBank/DDBJ whole genome shotgun (WGS) entry which is preliminary data.</text>
</comment>
<feature type="region of interest" description="Disordered" evidence="3">
    <location>
        <begin position="779"/>
        <end position="804"/>
    </location>
</feature>
<dbReference type="STRING" id="5466.A0A4R8RGL6"/>
<feature type="region of interest" description="Disordered" evidence="3">
    <location>
        <begin position="1"/>
        <end position="71"/>
    </location>
</feature>
<evidence type="ECO:0000313" key="5">
    <source>
        <dbReference type="Proteomes" id="UP000295703"/>
    </source>
</evidence>
<dbReference type="SUPFAM" id="SSF53335">
    <property type="entry name" value="S-adenosyl-L-methionine-dependent methyltransferases"/>
    <property type="match status" value="1"/>
</dbReference>
<dbReference type="InterPro" id="IPR001525">
    <property type="entry name" value="C5_MeTfrase"/>
</dbReference>
<dbReference type="GO" id="GO:0008168">
    <property type="term" value="F:methyltransferase activity"/>
    <property type="evidence" value="ECO:0007669"/>
    <property type="project" value="UniProtKB-KW"/>
</dbReference>